<dbReference type="AlphaFoldDB" id="A0AA97FCZ6"/>
<name>A0AA97FCZ6_9EURY</name>
<organism evidence="1 2">
    <name type="scientific">Methanochimaera problematica</name>
    <dbReference type="NCBI Taxonomy" id="2609417"/>
    <lineage>
        <taxon>Archaea</taxon>
        <taxon>Methanobacteriati</taxon>
        <taxon>Methanobacteriota</taxon>
        <taxon>Stenosarchaea group</taxon>
        <taxon>Methanomicrobia</taxon>
        <taxon>Methanomicrobiales</taxon>
        <taxon>Methanomicrobiaceae</taxon>
        <taxon>Methanochimaera</taxon>
    </lineage>
</organism>
<dbReference type="PANTHER" id="PTHR33383">
    <property type="entry name" value="MEMBRANE PROTEIN INSERTION EFFICIENCY FACTOR-RELATED"/>
    <property type="match status" value="1"/>
</dbReference>
<evidence type="ECO:0000313" key="1">
    <source>
        <dbReference type="EMBL" id="WOF15933.1"/>
    </source>
</evidence>
<evidence type="ECO:0000313" key="2">
    <source>
        <dbReference type="Proteomes" id="UP001301797"/>
    </source>
</evidence>
<dbReference type="Proteomes" id="UP001301797">
    <property type="component" value="Chromosome"/>
</dbReference>
<proteinExistence type="predicted"/>
<gene>
    <name evidence="1" type="ORF">F1737_04080</name>
</gene>
<accession>A0AA97FCZ6</accession>
<protein>
    <submittedName>
        <fullName evidence="1">Membrane protein insertion efficiency factor YidD</fullName>
    </submittedName>
</protein>
<dbReference type="PANTHER" id="PTHR33383:SF1">
    <property type="entry name" value="MEMBRANE PROTEIN INSERTION EFFICIENCY FACTOR-RELATED"/>
    <property type="match status" value="1"/>
</dbReference>
<dbReference type="EMBL" id="CP043875">
    <property type="protein sequence ID" value="WOF15933.1"/>
    <property type="molecule type" value="Genomic_DNA"/>
</dbReference>
<dbReference type="RefSeq" id="WP_317137503.1">
    <property type="nucleotide sequence ID" value="NZ_CP043875.1"/>
</dbReference>
<dbReference type="SMART" id="SM01234">
    <property type="entry name" value="Haemolytic"/>
    <property type="match status" value="1"/>
</dbReference>
<dbReference type="NCBIfam" id="TIGR00278">
    <property type="entry name" value="membrane protein insertion efficiency factor YidD"/>
    <property type="match status" value="1"/>
</dbReference>
<reference evidence="1 2" key="1">
    <citation type="submission" date="2019-09" db="EMBL/GenBank/DDBJ databases">
        <title>The complete genome of Methanoplanus sp. FWC-SCC4.</title>
        <authorList>
            <person name="Chen S.-C."/>
            <person name="Zhou Y.-Z."/>
            <person name="Lai M.-C."/>
        </authorList>
    </citation>
    <scope>NUCLEOTIDE SEQUENCE [LARGE SCALE GENOMIC DNA]</scope>
    <source>
        <strain evidence="1 2">FWC-SCC4</strain>
    </source>
</reference>
<dbReference type="Pfam" id="PF01809">
    <property type="entry name" value="YidD"/>
    <property type="match status" value="1"/>
</dbReference>
<dbReference type="KEGG" id="mefw:F1737_04080"/>
<keyword evidence="2" id="KW-1185">Reference proteome</keyword>
<sequence>MKNIPVSLSVYLIKKLWHGNFGRTANKKHNISCRYVPSCSNYAIMALLKYGFFKGWYISVKRIMRCTSEIPKGTVDYP</sequence>
<dbReference type="GeneID" id="85229318"/>
<dbReference type="InterPro" id="IPR002696">
    <property type="entry name" value="Membr_insert_effic_factor_YidD"/>
</dbReference>